<dbReference type="EMBL" id="KV750392">
    <property type="protein sequence ID" value="OCL04997.1"/>
    <property type="molecule type" value="Genomic_DNA"/>
</dbReference>
<dbReference type="InterPro" id="IPR054471">
    <property type="entry name" value="GPIID_WHD"/>
</dbReference>
<accession>A0A8E2JPV1</accession>
<protein>
    <submittedName>
        <fullName evidence="6">Ankyrin</fullName>
    </submittedName>
</protein>
<reference evidence="6 7" key="1">
    <citation type="journal article" date="2016" name="Nat. Commun.">
        <title>Ectomycorrhizal ecology is imprinted in the genome of the dominant symbiotic fungus Cenococcum geophilum.</title>
        <authorList>
            <consortium name="DOE Joint Genome Institute"/>
            <person name="Peter M."/>
            <person name="Kohler A."/>
            <person name="Ohm R.A."/>
            <person name="Kuo A."/>
            <person name="Krutzmann J."/>
            <person name="Morin E."/>
            <person name="Arend M."/>
            <person name="Barry K.W."/>
            <person name="Binder M."/>
            <person name="Choi C."/>
            <person name="Clum A."/>
            <person name="Copeland A."/>
            <person name="Grisel N."/>
            <person name="Haridas S."/>
            <person name="Kipfer T."/>
            <person name="LaButti K."/>
            <person name="Lindquist E."/>
            <person name="Lipzen A."/>
            <person name="Maire R."/>
            <person name="Meier B."/>
            <person name="Mihaltcheva S."/>
            <person name="Molinier V."/>
            <person name="Murat C."/>
            <person name="Poggeler S."/>
            <person name="Quandt C.A."/>
            <person name="Sperisen C."/>
            <person name="Tritt A."/>
            <person name="Tisserant E."/>
            <person name="Crous P.W."/>
            <person name="Henrissat B."/>
            <person name="Nehls U."/>
            <person name="Egli S."/>
            <person name="Spatafora J.W."/>
            <person name="Grigoriev I.V."/>
            <person name="Martin F.M."/>
        </authorList>
    </citation>
    <scope>NUCLEOTIDE SEQUENCE [LARGE SCALE GENOMIC DNA]</scope>
    <source>
        <strain evidence="6 7">CBS 207.34</strain>
    </source>
</reference>
<keyword evidence="1" id="KW-0677">Repeat</keyword>
<feature type="repeat" description="ANK" evidence="3">
    <location>
        <begin position="547"/>
        <end position="571"/>
    </location>
</feature>
<dbReference type="Pfam" id="PF24883">
    <property type="entry name" value="NPHP3_N"/>
    <property type="match status" value="1"/>
</dbReference>
<dbReference type="Pfam" id="PF22939">
    <property type="entry name" value="WHD_GPIID"/>
    <property type="match status" value="1"/>
</dbReference>
<name>A0A8E2JPV1_9PEZI</name>
<gene>
    <name evidence="6" type="ORF">AOQ84DRAFT_433232</name>
</gene>
<dbReference type="InterPro" id="IPR056884">
    <property type="entry name" value="NPHP3-like_N"/>
</dbReference>
<evidence type="ECO:0000259" key="4">
    <source>
        <dbReference type="Pfam" id="PF22939"/>
    </source>
</evidence>
<keyword evidence="2 3" id="KW-0040">ANK repeat</keyword>
<sequence length="763" mass="83596">MAATSFLPYNFPLHATTKQSKQTLFCPDIPGVGKTILTSIVIDCLRTRYPNDTSVAYQYCNFRRHLPRQLVQKQTSIPQDLKKLHERHSKQKTRPSPDGVSKVLHSVNLLSEMFSLQAKAGASFFATSRFIPEITSEFGHGLILEIRANDDDVKRYLDRKISQLQPFVQRNPALQEEIKAKITKAADGMFLLAQLYVDSLADKTTPKAVRLALSVFPTESEPSRDGKISTALDHAYRQVMERIEGQEPGLRDDAKKALSWITCAKRRLTTVKLRHTLAVEANESQLDPENLVEAEDIVSISAGLVTVDKESDIIRLARLLPNVLYNYAALEEEQLALSLLRSKASLSASSQVSYEYKTSLSRPSRRYDSLDSRFRHTLVVMQTTGLHLAAQFGLVQATIALLQNRHGPKAKDTCGLTPLLVAVENVHEMVVELLLAMDAPNLDYVDPNTSTQAASTKITSARTTVTGWDVTGVAVDPNYRDRKGRTPLPFAAAIGQKAVVKLLLAIDTVDLDSNDNGGEGHETVKFLLTVGAGAGAGVINLDSKDSNGRTPLLHAVRDGDGAVVKLLLATGRVGPDSKSTGHYNEGIGLCDDSRTPLSYAAYYGHEAIVELLLATNSVNPDSKDRFGKAPLLYAAHYGRKEVVKMLPATNSVNPDSKDNKHRMPLLLAANNRHEAVVKLLLATGAIDFNSKDDDGRTPLLCAVENRHEIIVTLLLATGAVNQDSEINFDPMPLRYAVKNGFEAIVKLLLMIGTVDPDSKDNNG</sequence>
<dbReference type="InterPro" id="IPR036770">
    <property type="entry name" value="Ankyrin_rpt-contain_sf"/>
</dbReference>
<feature type="repeat" description="ANK" evidence="3">
    <location>
        <begin position="483"/>
        <end position="504"/>
    </location>
</feature>
<dbReference type="Gene3D" id="1.25.40.20">
    <property type="entry name" value="Ankyrin repeat-containing domain"/>
    <property type="match status" value="5"/>
</dbReference>
<dbReference type="OrthoDB" id="195446at2759"/>
<dbReference type="PANTHER" id="PTHR24198:SF165">
    <property type="entry name" value="ANKYRIN REPEAT-CONTAINING PROTEIN-RELATED"/>
    <property type="match status" value="1"/>
</dbReference>
<evidence type="ECO:0000313" key="6">
    <source>
        <dbReference type="EMBL" id="OCL04997.1"/>
    </source>
</evidence>
<dbReference type="PROSITE" id="PS50297">
    <property type="entry name" value="ANK_REP_REGION"/>
    <property type="match status" value="4"/>
</dbReference>
<dbReference type="Pfam" id="PF12796">
    <property type="entry name" value="Ank_2"/>
    <property type="match status" value="3"/>
</dbReference>
<feature type="repeat" description="ANK" evidence="3">
    <location>
        <begin position="592"/>
        <end position="613"/>
    </location>
</feature>
<feature type="repeat" description="ANK" evidence="3">
    <location>
        <begin position="694"/>
        <end position="719"/>
    </location>
</feature>
<evidence type="ECO:0000256" key="1">
    <source>
        <dbReference type="ARBA" id="ARBA00022737"/>
    </source>
</evidence>
<feature type="domain" description="GPI inositol-deacylase winged helix" evidence="4">
    <location>
        <begin position="250"/>
        <end position="312"/>
    </location>
</feature>
<dbReference type="SMART" id="SM00248">
    <property type="entry name" value="ANK"/>
    <property type="match status" value="9"/>
</dbReference>
<keyword evidence="7" id="KW-1185">Reference proteome</keyword>
<dbReference type="PANTHER" id="PTHR24198">
    <property type="entry name" value="ANKYRIN REPEAT AND PROTEIN KINASE DOMAIN-CONTAINING PROTEIN"/>
    <property type="match status" value="1"/>
</dbReference>
<feature type="domain" description="Nephrocystin 3-like N-terminal" evidence="5">
    <location>
        <begin position="18"/>
        <end position="87"/>
    </location>
</feature>
<evidence type="ECO:0000256" key="2">
    <source>
        <dbReference type="ARBA" id="ARBA00023043"/>
    </source>
</evidence>
<dbReference type="PROSITE" id="PS50088">
    <property type="entry name" value="ANK_REPEAT"/>
    <property type="match status" value="4"/>
</dbReference>
<dbReference type="Proteomes" id="UP000250140">
    <property type="component" value="Unassembled WGS sequence"/>
</dbReference>
<evidence type="ECO:0000259" key="5">
    <source>
        <dbReference type="Pfam" id="PF24883"/>
    </source>
</evidence>
<dbReference type="InterPro" id="IPR002110">
    <property type="entry name" value="Ankyrin_rpt"/>
</dbReference>
<organism evidence="6 7">
    <name type="scientific">Glonium stellatum</name>
    <dbReference type="NCBI Taxonomy" id="574774"/>
    <lineage>
        <taxon>Eukaryota</taxon>
        <taxon>Fungi</taxon>
        <taxon>Dikarya</taxon>
        <taxon>Ascomycota</taxon>
        <taxon>Pezizomycotina</taxon>
        <taxon>Dothideomycetes</taxon>
        <taxon>Pleosporomycetidae</taxon>
        <taxon>Gloniales</taxon>
        <taxon>Gloniaceae</taxon>
        <taxon>Glonium</taxon>
    </lineage>
</organism>
<evidence type="ECO:0000313" key="7">
    <source>
        <dbReference type="Proteomes" id="UP000250140"/>
    </source>
</evidence>
<dbReference type="SUPFAM" id="SSF48403">
    <property type="entry name" value="Ankyrin repeat"/>
    <property type="match status" value="1"/>
</dbReference>
<evidence type="ECO:0000256" key="3">
    <source>
        <dbReference type="PROSITE-ProRule" id="PRU00023"/>
    </source>
</evidence>
<dbReference type="Pfam" id="PF00023">
    <property type="entry name" value="Ank"/>
    <property type="match status" value="1"/>
</dbReference>
<dbReference type="AlphaFoldDB" id="A0A8E2JPV1"/>
<proteinExistence type="predicted"/>